<accession>A0A7X3FJK6</accession>
<dbReference type="PANTHER" id="PTHR37810:SF5">
    <property type="entry name" value="IMMUNITY PROTEIN SDPI"/>
    <property type="match status" value="1"/>
</dbReference>
<evidence type="ECO:0000313" key="4">
    <source>
        <dbReference type="Proteomes" id="UP000490800"/>
    </source>
</evidence>
<comment type="caution">
    <text evidence="3">The sequence shown here is derived from an EMBL/GenBank/DDBJ whole genome shotgun (WGS) entry which is preliminary data.</text>
</comment>
<protein>
    <submittedName>
        <fullName evidence="3">DUF1648 domain-containing protein</fullName>
    </submittedName>
</protein>
<dbReference type="OrthoDB" id="9808690at2"/>
<dbReference type="EMBL" id="RHLK01000007">
    <property type="protein sequence ID" value="MVP00512.1"/>
    <property type="molecule type" value="Genomic_DNA"/>
</dbReference>
<keyword evidence="1" id="KW-0472">Membrane</keyword>
<dbReference type="AlphaFoldDB" id="A0A7X3FJK6"/>
<dbReference type="Pfam" id="PF13630">
    <property type="entry name" value="SdpI"/>
    <property type="match status" value="1"/>
</dbReference>
<feature type="transmembrane region" description="Helical" evidence="1">
    <location>
        <begin position="200"/>
        <end position="218"/>
    </location>
</feature>
<feature type="transmembrane region" description="Helical" evidence="1">
    <location>
        <begin position="176"/>
        <end position="194"/>
    </location>
</feature>
<feature type="transmembrane region" description="Helical" evidence="1">
    <location>
        <begin position="57"/>
        <end position="78"/>
    </location>
</feature>
<dbReference type="PANTHER" id="PTHR37810">
    <property type="entry name" value="IMMUNITY PROTEIN SDPI"/>
    <property type="match status" value="1"/>
</dbReference>
<dbReference type="InterPro" id="IPR026272">
    <property type="entry name" value="SdpI"/>
</dbReference>
<dbReference type="Pfam" id="PF07853">
    <property type="entry name" value="DUF1648"/>
    <property type="match status" value="1"/>
</dbReference>
<name>A0A7X3FJK6_9BACL</name>
<proteinExistence type="predicted"/>
<keyword evidence="1" id="KW-0812">Transmembrane</keyword>
<gene>
    <name evidence="3" type="ORF">EDM21_13415</name>
</gene>
<dbReference type="RefSeq" id="WP_157336225.1">
    <property type="nucleotide sequence ID" value="NZ_RHLK01000007.1"/>
</dbReference>
<reference evidence="3 4" key="1">
    <citation type="journal article" date="2019" name="Microorganisms">
        <title>Paenibacillus lutrae sp. nov., A Chitinolytic Species Isolated from A River Otter in Castril Natural Park, Granada, Spain.</title>
        <authorList>
            <person name="Rodriguez M."/>
            <person name="Reina J.C."/>
            <person name="Bejar V."/>
            <person name="Llamas I."/>
        </authorList>
    </citation>
    <scope>NUCLEOTIDE SEQUENCE [LARGE SCALE GENOMIC DNA]</scope>
    <source>
        <strain evidence="3 4">N10</strain>
    </source>
</reference>
<dbReference type="Proteomes" id="UP000490800">
    <property type="component" value="Unassembled WGS sequence"/>
</dbReference>
<keyword evidence="1" id="KW-1133">Transmembrane helix</keyword>
<keyword evidence="4" id="KW-1185">Reference proteome</keyword>
<dbReference type="InterPro" id="IPR025962">
    <property type="entry name" value="SdpI/YhfL"/>
</dbReference>
<dbReference type="PIRSF" id="PIRSF038959">
    <property type="entry name" value="SdpI"/>
    <property type="match status" value="1"/>
</dbReference>
<feature type="transmembrane region" description="Helical" evidence="1">
    <location>
        <begin position="16"/>
        <end position="33"/>
    </location>
</feature>
<dbReference type="InterPro" id="IPR012867">
    <property type="entry name" value="DUF1648"/>
</dbReference>
<evidence type="ECO:0000259" key="2">
    <source>
        <dbReference type="Pfam" id="PF07853"/>
    </source>
</evidence>
<dbReference type="GO" id="GO:0009636">
    <property type="term" value="P:response to toxic substance"/>
    <property type="evidence" value="ECO:0007669"/>
    <property type="project" value="TreeGrafter"/>
</dbReference>
<feature type="domain" description="DUF1648" evidence="2">
    <location>
        <begin position="20"/>
        <end position="66"/>
    </location>
</feature>
<evidence type="ECO:0000256" key="1">
    <source>
        <dbReference type="SAM" id="Phobius"/>
    </source>
</evidence>
<feature type="transmembrane region" description="Helical" evidence="1">
    <location>
        <begin position="126"/>
        <end position="144"/>
    </location>
</feature>
<organism evidence="3 4">
    <name type="scientific">Paenibacillus lutrae</name>
    <dbReference type="NCBI Taxonomy" id="2078573"/>
    <lineage>
        <taxon>Bacteria</taxon>
        <taxon>Bacillati</taxon>
        <taxon>Bacillota</taxon>
        <taxon>Bacilli</taxon>
        <taxon>Bacillales</taxon>
        <taxon>Paenibacillaceae</taxon>
        <taxon>Paenibacillus</taxon>
    </lineage>
</organism>
<evidence type="ECO:0000313" key="3">
    <source>
        <dbReference type="EMBL" id="MVP00512.1"/>
    </source>
</evidence>
<sequence>MTNPARKLTTWSWKDTLLLIIAASPTLLALWVYERLPDQMAIHFGTGGQPNGYQSKLSFIFLISLLNLALPLMMKWLLPSLDPGRKNYEKFQGFYDLFRLMMTLLLSGAFFLTLLYNLGYDISIEMWVPLFVGILWMIVGNYMGRARPNYTFGIRTPWTLANEEVWRRTHRMAGPIWMIAGIIFIGVSLIPAIIPPWFAFTAVVLSILIPTIYSYLSYRKLSQSDM</sequence>
<feature type="transmembrane region" description="Helical" evidence="1">
    <location>
        <begin position="98"/>
        <end position="120"/>
    </location>
</feature>